<dbReference type="SUPFAM" id="SSF158472">
    <property type="entry name" value="HAMP domain-like"/>
    <property type="match status" value="1"/>
</dbReference>
<dbReference type="InterPro" id="IPR003660">
    <property type="entry name" value="HAMP_dom"/>
</dbReference>
<dbReference type="InterPro" id="IPR050469">
    <property type="entry name" value="Diguanylate_Cyclase"/>
</dbReference>
<dbReference type="AlphaFoldDB" id="A0A060NIA2"/>
<dbReference type="SUPFAM" id="SSF55073">
    <property type="entry name" value="Nucleotide cyclase"/>
    <property type="match status" value="1"/>
</dbReference>
<evidence type="ECO:0000259" key="5">
    <source>
        <dbReference type="PROSITE" id="PS50887"/>
    </source>
</evidence>
<evidence type="ECO:0000313" key="6">
    <source>
        <dbReference type="EMBL" id="BAO81781.1"/>
    </source>
</evidence>
<dbReference type="CDD" id="cd01949">
    <property type="entry name" value="GGDEF"/>
    <property type="match status" value="1"/>
</dbReference>
<dbReference type="RefSeq" id="WP_052467553.1">
    <property type="nucleotide sequence ID" value="NZ_AP014568.1"/>
</dbReference>
<dbReference type="GO" id="GO:0016020">
    <property type="term" value="C:membrane"/>
    <property type="evidence" value="ECO:0007669"/>
    <property type="project" value="InterPro"/>
</dbReference>
<feature type="transmembrane region" description="Helical" evidence="3">
    <location>
        <begin position="12"/>
        <end position="34"/>
    </location>
</feature>
<dbReference type="STRING" id="1458425.SRAA_1927"/>
<keyword evidence="7" id="KW-1185">Reference proteome</keyword>
<dbReference type="SMART" id="SM00267">
    <property type="entry name" value="GGDEF"/>
    <property type="match status" value="1"/>
</dbReference>
<organism evidence="6 7">
    <name type="scientific">Serpentinimonas raichei</name>
    <dbReference type="NCBI Taxonomy" id="1458425"/>
    <lineage>
        <taxon>Bacteria</taxon>
        <taxon>Pseudomonadati</taxon>
        <taxon>Pseudomonadota</taxon>
        <taxon>Betaproteobacteria</taxon>
        <taxon>Burkholderiales</taxon>
        <taxon>Comamonadaceae</taxon>
        <taxon>Serpentinimonas</taxon>
    </lineage>
</organism>
<feature type="transmembrane region" description="Helical" evidence="3">
    <location>
        <begin position="175"/>
        <end position="198"/>
    </location>
</feature>
<proteinExistence type="predicted"/>
<feature type="domain" description="GGDEF" evidence="5">
    <location>
        <begin position="305"/>
        <end position="438"/>
    </location>
</feature>
<evidence type="ECO:0000256" key="2">
    <source>
        <dbReference type="ARBA" id="ARBA00034247"/>
    </source>
</evidence>
<dbReference type="InterPro" id="IPR000160">
    <property type="entry name" value="GGDEF_dom"/>
</dbReference>
<dbReference type="OrthoDB" id="9814866at2"/>
<reference evidence="6 7" key="1">
    <citation type="journal article" date="2014" name="Nat. Commun.">
        <title>Physiological and genomic features of highly alkaliphilic hydrogen-utilizing Betaproteobacteria from a continental serpentinizing site.</title>
        <authorList>
            <person name="Suzuki S."/>
            <person name="Kuenen J.G."/>
            <person name="Schipper K."/>
            <person name="van der Velde S."/>
            <person name="Ishii S."/>
            <person name="Wu A."/>
            <person name="Sorokin D.Y."/>
            <person name="Tenney A."/>
            <person name="Meng X.Y."/>
            <person name="Morrill P.L."/>
            <person name="Kamagata Y."/>
            <person name="Muyzer G."/>
            <person name="Nealson K.H."/>
        </authorList>
    </citation>
    <scope>NUCLEOTIDE SEQUENCE [LARGE SCALE GENOMIC DNA]</scope>
    <source>
        <strain evidence="6 7">A1</strain>
    </source>
</reference>
<dbReference type="Gene3D" id="3.30.70.270">
    <property type="match status" value="1"/>
</dbReference>
<dbReference type="InterPro" id="IPR029787">
    <property type="entry name" value="Nucleotide_cyclase"/>
</dbReference>
<evidence type="ECO:0000256" key="1">
    <source>
        <dbReference type="ARBA" id="ARBA00012528"/>
    </source>
</evidence>
<dbReference type="GO" id="GO:0007165">
    <property type="term" value="P:signal transduction"/>
    <property type="evidence" value="ECO:0007669"/>
    <property type="project" value="InterPro"/>
</dbReference>
<dbReference type="EMBL" id="AP014568">
    <property type="protein sequence ID" value="BAO81781.1"/>
    <property type="molecule type" value="Genomic_DNA"/>
</dbReference>
<name>A0A060NIA2_9BURK</name>
<evidence type="ECO:0000256" key="3">
    <source>
        <dbReference type="SAM" id="Phobius"/>
    </source>
</evidence>
<keyword evidence="3" id="KW-0472">Membrane</keyword>
<comment type="catalytic activity">
    <reaction evidence="2">
        <text>2 GTP = 3',3'-c-di-GMP + 2 diphosphate</text>
        <dbReference type="Rhea" id="RHEA:24898"/>
        <dbReference type="ChEBI" id="CHEBI:33019"/>
        <dbReference type="ChEBI" id="CHEBI:37565"/>
        <dbReference type="ChEBI" id="CHEBI:58805"/>
        <dbReference type="EC" id="2.7.7.65"/>
    </reaction>
</comment>
<dbReference type="Pfam" id="PF00990">
    <property type="entry name" value="GGDEF"/>
    <property type="match status" value="1"/>
</dbReference>
<sequence length="451" mass="49261">MSPDPMLRQMRLRLWLAAALPAVLVVLVLLALFVQRHGHELLQAKQHQAQAVAKQLASQAEFSLFAADVQTLQRLAATTKDSDDEIVAVALRAANGQFQAGAGRFGAALPDFTGNRVHLNGERLWVILEVRSDLMAVDDPLAAGLLESGAADPVLLGFVALEYDLIALQRSSQKLLLWALAATGLALMLAALLSALIASSVTRPVAHISDVVRRIGSGELQARAELTRAGPMAQLARGINRMASQVAVTQEELKLQVQQATDELRLQKLEAERTARTDGLTGLLRRRAFIDLAEAEIQRSLRYQDPLSFIMFDVDHFKSINDTHGHACGDAALVHLADLLRQQMRDSDLPCRWGGEEFVVLLPRTSADVARHAAERIRSHFEANPVRWEARSLRVTASFGVAAFDARDLSLSSMVARADAALYRAKRSGRNRVEVAEYEGWAAGGFEQPAA</sequence>
<keyword evidence="3" id="KW-0812">Transmembrane</keyword>
<dbReference type="GO" id="GO:0052621">
    <property type="term" value="F:diguanylate cyclase activity"/>
    <property type="evidence" value="ECO:0007669"/>
    <property type="project" value="UniProtKB-EC"/>
</dbReference>
<protein>
    <recommendedName>
        <fullName evidence="1">diguanylate cyclase</fullName>
        <ecNumber evidence="1">2.7.7.65</ecNumber>
    </recommendedName>
</protein>
<dbReference type="Gene3D" id="6.10.340.10">
    <property type="match status" value="1"/>
</dbReference>
<gene>
    <name evidence="6" type="ORF">SRAA_1927</name>
</gene>
<accession>A0A060NIA2</accession>
<evidence type="ECO:0000259" key="4">
    <source>
        <dbReference type="PROSITE" id="PS50885"/>
    </source>
</evidence>
<dbReference type="PROSITE" id="PS50885">
    <property type="entry name" value="HAMP"/>
    <property type="match status" value="1"/>
</dbReference>
<dbReference type="InterPro" id="IPR043128">
    <property type="entry name" value="Rev_trsase/Diguanyl_cyclase"/>
</dbReference>
<dbReference type="EC" id="2.7.7.65" evidence="1"/>
<dbReference type="Proteomes" id="UP000067461">
    <property type="component" value="Chromosome"/>
</dbReference>
<dbReference type="SMART" id="SM00304">
    <property type="entry name" value="HAMP"/>
    <property type="match status" value="1"/>
</dbReference>
<dbReference type="KEGG" id="cbaa:SRAA_1927"/>
<dbReference type="Pfam" id="PF00672">
    <property type="entry name" value="HAMP"/>
    <property type="match status" value="1"/>
</dbReference>
<feature type="domain" description="HAMP" evidence="4">
    <location>
        <begin position="199"/>
        <end position="251"/>
    </location>
</feature>
<evidence type="ECO:0000313" key="7">
    <source>
        <dbReference type="Proteomes" id="UP000067461"/>
    </source>
</evidence>
<dbReference type="PROSITE" id="PS50887">
    <property type="entry name" value="GGDEF"/>
    <property type="match status" value="1"/>
</dbReference>
<dbReference type="FunFam" id="3.30.70.270:FF:000001">
    <property type="entry name" value="Diguanylate cyclase domain protein"/>
    <property type="match status" value="1"/>
</dbReference>
<dbReference type="PANTHER" id="PTHR45138:SF9">
    <property type="entry name" value="DIGUANYLATE CYCLASE DGCM-RELATED"/>
    <property type="match status" value="1"/>
</dbReference>
<dbReference type="CDD" id="cd06225">
    <property type="entry name" value="HAMP"/>
    <property type="match status" value="1"/>
</dbReference>
<dbReference type="PANTHER" id="PTHR45138">
    <property type="entry name" value="REGULATORY COMPONENTS OF SENSORY TRANSDUCTION SYSTEM"/>
    <property type="match status" value="1"/>
</dbReference>
<dbReference type="NCBIfam" id="TIGR00254">
    <property type="entry name" value="GGDEF"/>
    <property type="match status" value="1"/>
</dbReference>
<keyword evidence="3" id="KW-1133">Transmembrane helix</keyword>
<dbReference type="HOGENOM" id="CLU_609304_0_0_4"/>